<dbReference type="CDD" id="cd00609">
    <property type="entry name" value="AAT_like"/>
    <property type="match status" value="1"/>
</dbReference>
<keyword evidence="5" id="KW-0663">Pyridoxal phosphate</keyword>
<dbReference type="GO" id="GO:0030170">
    <property type="term" value="F:pyridoxal phosphate binding"/>
    <property type="evidence" value="ECO:0007669"/>
    <property type="project" value="InterPro"/>
</dbReference>
<accession>S7RT53</accession>
<evidence type="ECO:0000256" key="2">
    <source>
        <dbReference type="ARBA" id="ARBA00007441"/>
    </source>
</evidence>
<evidence type="ECO:0000256" key="1">
    <source>
        <dbReference type="ARBA" id="ARBA00001933"/>
    </source>
</evidence>
<name>S7RT53_GLOTA</name>
<evidence type="ECO:0000313" key="9">
    <source>
        <dbReference type="Proteomes" id="UP000030669"/>
    </source>
</evidence>
<dbReference type="GeneID" id="19308219"/>
<feature type="region of interest" description="Disordered" evidence="6">
    <location>
        <begin position="1"/>
        <end position="20"/>
    </location>
</feature>
<keyword evidence="3" id="KW-0032">Aminotransferase</keyword>
<dbReference type="InterPro" id="IPR015421">
    <property type="entry name" value="PyrdxlP-dep_Trfase_major"/>
</dbReference>
<evidence type="ECO:0000256" key="3">
    <source>
        <dbReference type="ARBA" id="ARBA00022576"/>
    </source>
</evidence>
<dbReference type="PANTHER" id="PTHR42790:SF1">
    <property type="entry name" value="AROMATIC AMINO ACID AMINOTRANSFERASE, HYPOTHETICAL (EUROFUNG)"/>
    <property type="match status" value="1"/>
</dbReference>
<organism evidence="8 9">
    <name type="scientific">Gloeophyllum trabeum (strain ATCC 11539 / FP-39264 / Madison 617)</name>
    <name type="common">Brown rot fungus</name>
    <dbReference type="NCBI Taxonomy" id="670483"/>
    <lineage>
        <taxon>Eukaryota</taxon>
        <taxon>Fungi</taxon>
        <taxon>Dikarya</taxon>
        <taxon>Basidiomycota</taxon>
        <taxon>Agaricomycotina</taxon>
        <taxon>Agaricomycetes</taxon>
        <taxon>Gloeophyllales</taxon>
        <taxon>Gloeophyllaceae</taxon>
        <taxon>Gloeophyllum</taxon>
    </lineage>
</organism>
<dbReference type="OMA" id="GSAQFMR"/>
<keyword evidence="9" id="KW-1185">Reference proteome</keyword>
<dbReference type="EMBL" id="KB469298">
    <property type="protein sequence ID" value="EPQ57865.1"/>
    <property type="molecule type" value="Genomic_DNA"/>
</dbReference>
<dbReference type="eggNOG" id="KOG0634">
    <property type="taxonomic scope" value="Eukaryota"/>
</dbReference>
<comment type="cofactor">
    <cofactor evidence="1">
        <name>pyridoxal 5'-phosphate</name>
        <dbReference type="ChEBI" id="CHEBI:597326"/>
    </cofactor>
</comment>
<dbReference type="AlphaFoldDB" id="S7RT53"/>
<protein>
    <submittedName>
        <fullName evidence="8">PLP-dependent transferase</fullName>
    </submittedName>
</protein>
<dbReference type="OrthoDB" id="691673at2759"/>
<reference evidence="8 9" key="1">
    <citation type="journal article" date="2012" name="Science">
        <title>The Paleozoic origin of enzymatic lignin decomposition reconstructed from 31 fungal genomes.</title>
        <authorList>
            <person name="Floudas D."/>
            <person name="Binder M."/>
            <person name="Riley R."/>
            <person name="Barry K."/>
            <person name="Blanchette R.A."/>
            <person name="Henrissat B."/>
            <person name="Martinez A.T."/>
            <person name="Otillar R."/>
            <person name="Spatafora J.W."/>
            <person name="Yadav J.S."/>
            <person name="Aerts A."/>
            <person name="Benoit I."/>
            <person name="Boyd A."/>
            <person name="Carlson A."/>
            <person name="Copeland A."/>
            <person name="Coutinho P.M."/>
            <person name="de Vries R.P."/>
            <person name="Ferreira P."/>
            <person name="Findley K."/>
            <person name="Foster B."/>
            <person name="Gaskell J."/>
            <person name="Glotzer D."/>
            <person name="Gorecki P."/>
            <person name="Heitman J."/>
            <person name="Hesse C."/>
            <person name="Hori C."/>
            <person name="Igarashi K."/>
            <person name="Jurgens J.A."/>
            <person name="Kallen N."/>
            <person name="Kersten P."/>
            <person name="Kohler A."/>
            <person name="Kuees U."/>
            <person name="Kumar T.K.A."/>
            <person name="Kuo A."/>
            <person name="LaButti K."/>
            <person name="Larrondo L.F."/>
            <person name="Lindquist E."/>
            <person name="Ling A."/>
            <person name="Lombard V."/>
            <person name="Lucas S."/>
            <person name="Lundell T."/>
            <person name="Martin R."/>
            <person name="McLaughlin D.J."/>
            <person name="Morgenstern I."/>
            <person name="Morin E."/>
            <person name="Murat C."/>
            <person name="Nagy L.G."/>
            <person name="Nolan M."/>
            <person name="Ohm R.A."/>
            <person name="Patyshakuliyeva A."/>
            <person name="Rokas A."/>
            <person name="Ruiz-Duenas F.J."/>
            <person name="Sabat G."/>
            <person name="Salamov A."/>
            <person name="Samejima M."/>
            <person name="Schmutz J."/>
            <person name="Slot J.C."/>
            <person name="St John F."/>
            <person name="Stenlid J."/>
            <person name="Sun H."/>
            <person name="Sun S."/>
            <person name="Syed K."/>
            <person name="Tsang A."/>
            <person name="Wiebenga A."/>
            <person name="Young D."/>
            <person name="Pisabarro A."/>
            <person name="Eastwood D.C."/>
            <person name="Martin F."/>
            <person name="Cullen D."/>
            <person name="Grigoriev I.V."/>
            <person name="Hibbett D.S."/>
        </authorList>
    </citation>
    <scope>NUCLEOTIDE SEQUENCE [LARGE SCALE GENOMIC DNA]</scope>
    <source>
        <strain evidence="8 9">ATCC 11539</strain>
    </source>
</reference>
<evidence type="ECO:0000313" key="8">
    <source>
        <dbReference type="EMBL" id="EPQ57865.1"/>
    </source>
</evidence>
<proteinExistence type="inferred from homology"/>
<dbReference type="KEGG" id="gtr:GLOTRDRAFT_71756"/>
<evidence type="ECO:0000259" key="7">
    <source>
        <dbReference type="Pfam" id="PF00155"/>
    </source>
</evidence>
<evidence type="ECO:0000256" key="6">
    <source>
        <dbReference type="SAM" id="MobiDB-lite"/>
    </source>
</evidence>
<evidence type="ECO:0000256" key="4">
    <source>
        <dbReference type="ARBA" id="ARBA00022679"/>
    </source>
</evidence>
<dbReference type="STRING" id="670483.S7RT53"/>
<dbReference type="InterPro" id="IPR004839">
    <property type="entry name" value="Aminotransferase_I/II_large"/>
</dbReference>
<dbReference type="Gene3D" id="3.40.640.10">
    <property type="entry name" value="Type I PLP-dependent aspartate aminotransferase-like (Major domain)"/>
    <property type="match status" value="1"/>
</dbReference>
<dbReference type="SUPFAM" id="SSF53383">
    <property type="entry name" value="PLP-dependent transferases"/>
    <property type="match status" value="1"/>
</dbReference>
<comment type="similarity">
    <text evidence="2">Belongs to the class-I pyridoxal-phosphate-dependent aminotransferase family.</text>
</comment>
<dbReference type="GO" id="GO:1901605">
    <property type="term" value="P:alpha-amino acid metabolic process"/>
    <property type="evidence" value="ECO:0007669"/>
    <property type="project" value="TreeGrafter"/>
</dbReference>
<feature type="domain" description="Aminotransferase class I/classII large" evidence="7">
    <location>
        <begin position="84"/>
        <end position="458"/>
    </location>
</feature>
<dbReference type="InterPro" id="IPR015424">
    <property type="entry name" value="PyrdxlP-dep_Trfase"/>
</dbReference>
<gene>
    <name evidence="8" type="ORF">GLOTRDRAFT_71756</name>
</gene>
<dbReference type="Pfam" id="PF00155">
    <property type="entry name" value="Aminotran_1_2"/>
    <property type="match status" value="1"/>
</dbReference>
<dbReference type="GO" id="GO:0008483">
    <property type="term" value="F:transaminase activity"/>
    <property type="evidence" value="ECO:0007669"/>
    <property type="project" value="UniProtKB-KW"/>
</dbReference>
<keyword evidence="4 8" id="KW-0808">Transferase</keyword>
<evidence type="ECO:0000256" key="5">
    <source>
        <dbReference type="ARBA" id="ARBA00022898"/>
    </source>
</evidence>
<dbReference type="PANTHER" id="PTHR42790">
    <property type="entry name" value="AMINOTRANSFERASE"/>
    <property type="match status" value="1"/>
</dbReference>
<dbReference type="HOGENOM" id="CLU_017584_0_5_1"/>
<sequence length="489" mass="55162">MALDLTLSHHLSSETKNRTPNPMKEIWRLAQSTPGIINMANGDPHHSLYPISEIAFRVPSISQDDPVNAWRKGESITQTLTSYKDEPSAVSLRSALQYGSGAGLPEVRAALEQLMTVMHPSPSENHFVTLSLGNADAVTKCFRLLGEPGDAFLAEEFSFPGMTNAPLAHKVRWVPVKLDKAGMIPEDMERILREWDENKRGRRPHVLYTIPCGQNPTGSTLPSERRRKIYEIACRWDLIIVEDDPYYFLQYDKPPIRTEDVEKDGFAKTWARNLAPSFLSLDTEGRVMRIDSFSKIIAPGMRLGWITSNPLFASHLENLIDSSTQHPHGLGQAFIAEMLAGKDSWQIDGFARWVKSLCDEYQQRRDFLARLFEAELGNSGYANVEIPEAGMFLWIRINIEKHPRYRKDQAGKSNSRALTEELFNHVREAGVMMMPGYVFAIVDAEENGSGPNAIDERSNYFRTTFVGIEETMEKGMAIFGSAVREFFAS</sequence>
<dbReference type="RefSeq" id="XP_007863208.1">
    <property type="nucleotide sequence ID" value="XM_007865017.1"/>
</dbReference>
<dbReference type="InterPro" id="IPR050859">
    <property type="entry name" value="Class-I_PLP-dep_aminotransf"/>
</dbReference>
<dbReference type="Proteomes" id="UP000030669">
    <property type="component" value="Unassembled WGS sequence"/>
</dbReference>